<dbReference type="Proteomes" id="UP001325680">
    <property type="component" value="Chromosome"/>
</dbReference>
<evidence type="ECO:0000313" key="3">
    <source>
        <dbReference type="Proteomes" id="UP001325680"/>
    </source>
</evidence>
<proteinExistence type="predicted"/>
<evidence type="ECO:0000259" key="1">
    <source>
        <dbReference type="PROSITE" id="PS51186"/>
    </source>
</evidence>
<dbReference type="PANTHER" id="PTHR43792">
    <property type="entry name" value="GNAT FAMILY, PUTATIVE (AFU_ORTHOLOGUE AFUA_3G00765)-RELATED-RELATED"/>
    <property type="match status" value="1"/>
</dbReference>
<dbReference type="SUPFAM" id="SSF55729">
    <property type="entry name" value="Acyl-CoA N-acyltransferases (Nat)"/>
    <property type="match status" value="1"/>
</dbReference>
<dbReference type="EMBL" id="CP139960">
    <property type="protein sequence ID" value="WQD36827.1"/>
    <property type="molecule type" value="Genomic_DNA"/>
</dbReference>
<dbReference type="Gene3D" id="3.40.630.30">
    <property type="match status" value="1"/>
</dbReference>
<sequence>MYQQLETDRLFIRPITTADSPFILKLVNTPGWLQFIGDRHIHNSHDAEKYIQKILDNPNFFYSVFETKATQQPIGIVTFLYRDNQEFPDIGFALLPQFEKQGYALEASQKYLDELVQQKVSPTIIGITLPENKSSIQLLERLGLKFQRYVDKDNERLAVYAINIQ</sequence>
<organism evidence="2 3">
    <name type="scientific">Niabella yanshanensis</name>
    <dbReference type="NCBI Taxonomy" id="577386"/>
    <lineage>
        <taxon>Bacteria</taxon>
        <taxon>Pseudomonadati</taxon>
        <taxon>Bacteroidota</taxon>
        <taxon>Chitinophagia</taxon>
        <taxon>Chitinophagales</taxon>
        <taxon>Chitinophagaceae</taxon>
        <taxon>Niabella</taxon>
    </lineage>
</organism>
<dbReference type="Pfam" id="PF13302">
    <property type="entry name" value="Acetyltransf_3"/>
    <property type="match status" value="1"/>
</dbReference>
<protein>
    <submittedName>
        <fullName evidence="2">GNAT family N-acetyltransferase</fullName>
    </submittedName>
</protein>
<dbReference type="InterPro" id="IPR016181">
    <property type="entry name" value="Acyl_CoA_acyltransferase"/>
</dbReference>
<dbReference type="PANTHER" id="PTHR43792:SF1">
    <property type="entry name" value="N-ACETYLTRANSFERASE DOMAIN-CONTAINING PROTEIN"/>
    <property type="match status" value="1"/>
</dbReference>
<dbReference type="RefSeq" id="WP_114790432.1">
    <property type="nucleotide sequence ID" value="NZ_CP139960.1"/>
</dbReference>
<keyword evidence="3" id="KW-1185">Reference proteome</keyword>
<evidence type="ECO:0000313" key="2">
    <source>
        <dbReference type="EMBL" id="WQD36827.1"/>
    </source>
</evidence>
<dbReference type="InterPro" id="IPR051531">
    <property type="entry name" value="N-acetyltransferase"/>
</dbReference>
<name>A0ABZ0W5M7_9BACT</name>
<gene>
    <name evidence="2" type="ORF">U0035_14235</name>
</gene>
<dbReference type="PROSITE" id="PS51186">
    <property type="entry name" value="GNAT"/>
    <property type="match status" value="1"/>
</dbReference>
<dbReference type="InterPro" id="IPR000182">
    <property type="entry name" value="GNAT_dom"/>
</dbReference>
<feature type="domain" description="N-acetyltransferase" evidence="1">
    <location>
        <begin position="10"/>
        <end position="165"/>
    </location>
</feature>
<accession>A0ABZ0W5M7</accession>
<reference evidence="2 3" key="1">
    <citation type="submission" date="2023-12" db="EMBL/GenBank/DDBJ databases">
        <title>Genome sequencing and assembly of bacterial species from a model synthetic community.</title>
        <authorList>
            <person name="Hogle S.L."/>
        </authorList>
    </citation>
    <scope>NUCLEOTIDE SEQUENCE [LARGE SCALE GENOMIC DNA]</scope>
    <source>
        <strain evidence="2 3">HAMBI_3031</strain>
    </source>
</reference>